<reference evidence="3 4" key="1">
    <citation type="submission" date="2023-06" db="EMBL/GenBank/DDBJ databases">
        <title>Microbacterium sp. nov., isolated from a waste landfill.</title>
        <authorList>
            <person name="Wen W."/>
        </authorList>
    </citation>
    <scope>NUCLEOTIDE SEQUENCE [LARGE SCALE GENOMIC DNA]</scope>
    <source>
        <strain evidence="3 4">ASV49</strain>
    </source>
</reference>
<keyword evidence="2" id="KW-0472">Membrane</keyword>
<name>A0ABT7N2Z9_9MICO</name>
<comment type="caution">
    <text evidence="3">The sequence shown here is derived from an EMBL/GenBank/DDBJ whole genome shotgun (WGS) entry which is preliminary data.</text>
</comment>
<protein>
    <submittedName>
        <fullName evidence="3">Uncharacterized protein</fullName>
    </submittedName>
</protein>
<gene>
    <name evidence="3" type="ORF">QSV35_17275</name>
</gene>
<keyword evidence="4" id="KW-1185">Reference proteome</keyword>
<dbReference type="Proteomes" id="UP001235064">
    <property type="component" value="Unassembled WGS sequence"/>
</dbReference>
<evidence type="ECO:0000256" key="1">
    <source>
        <dbReference type="SAM" id="MobiDB-lite"/>
    </source>
</evidence>
<feature type="region of interest" description="Disordered" evidence="1">
    <location>
        <begin position="457"/>
        <end position="519"/>
    </location>
</feature>
<keyword evidence="2" id="KW-1133">Transmembrane helix</keyword>
<keyword evidence="2" id="KW-0812">Transmembrane</keyword>
<dbReference type="EMBL" id="JASXSZ010000006">
    <property type="protein sequence ID" value="MDL9981087.1"/>
    <property type="molecule type" value="Genomic_DNA"/>
</dbReference>
<evidence type="ECO:0000256" key="2">
    <source>
        <dbReference type="SAM" id="Phobius"/>
    </source>
</evidence>
<dbReference type="RefSeq" id="WP_286290081.1">
    <property type="nucleotide sequence ID" value="NZ_JASXSZ010000006.1"/>
</dbReference>
<sequence>MALLPAPVSVTAGNTAVFPIMRMRGHARSRWAQAIAALLFAAVLIALVRGPLAADLEHVLDGAHVSGASVISDGAGTTAAASPLTLDRLTTSTPAELAVLSAHEMTALHALAASTPPRAVDDWWRSLSTARQNALIAGVPALIGRWDGVPPRARVAANRNLAGEELRRLTKDAAAFSVSADYLRYLRRAADGQVQLYLWDPQHSAVIEMTGDPQTARSILFVVPGTNSDVSSFTAADPVTAFARWQVAHARPADGVVAFTVMTGPMPHLTMDLVALWSNGPQNNAFAFERGREYARFVEGVEDALPRVPTVSFEHSYASAIGSAAERDGARFSARFLAASVGAPAGYRPVSGTEYYAAQAPNDINRYYSGVQIAEVGFATTPESIPGIHVLDTGLTGSKMDPGALVQQTQGSVIGAVVALASQLPASVENHNTLLSADASRNGSVLKSVAKVLRDATAGPASAGPPQSAVRPASPAASQKSASSAPAASPQSAGHSASAASPQGPGPSASAGPPQGSGR</sequence>
<feature type="transmembrane region" description="Helical" evidence="2">
    <location>
        <begin position="31"/>
        <end position="48"/>
    </location>
</feature>
<accession>A0ABT7N2Z9</accession>
<proteinExistence type="predicted"/>
<organism evidence="3 4">
    <name type="scientific">Microbacterium candidum</name>
    <dbReference type="NCBI Taxonomy" id="3041922"/>
    <lineage>
        <taxon>Bacteria</taxon>
        <taxon>Bacillati</taxon>
        <taxon>Actinomycetota</taxon>
        <taxon>Actinomycetes</taxon>
        <taxon>Micrococcales</taxon>
        <taxon>Microbacteriaceae</taxon>
        <taxon>Microbacterium</taxon>
    </lineage>
</organism>
<evidence type="ECO:0000313" key="4">
    <source>
        <dbReference type="Proteomes" id="UP001235064"/>
    </source>
</evidence>
<evidence type="ECO:0000313" key="3">
    <source>
        <dbReference type="EMBL" id="MDL9981087.1"/>
    </source>
</evidence>